<accession>A0A3P6QPI0</accession>
<organism evidence="3 4">
    <name type="scientific">Gongylonema pulchrum</name>
    <dbReference type="NCBI Taxonomy" id="637853"/>
    <lineage>
        <taxon>Eukaryota</taxon>
        <taxon>Metazoa</taxon>
        <taxon>Ecdysozoa</taxon>
        <taxon>Nematoda</taxon>
        <taxon>Chromadorea</taxon>
        <taxon>Rhabditida</taxon>
        <taxon>Spirurina</taxon>
        <taxon>Spiruromorpha</taxon>
        <taxon>Spiruroidea</taxon>
        <taxon>Gongylonematidae</taxon>
        <taxon>Gongylonema</taxon>
    </lineage>
</organism>
<name>A0A3P6QPI0_9BILA</name>
<dbReference type="PANTHER" id="PTHR12790">
    <property type="entry name" value="TRANSCRIPTION INITIATION FACTOR IA RRN3"/>
    <property type="match status" value="1"/>
</dbReference>
<dbReference type="PANTHER" id="PTHR12790:SF0">
    <property type="entry name" value="RNA POLYMERASE I-SPECIFIC TRANSCRIPTION INITIATION FACTOR RRN3-RELATED"/>
    <property type="match status" value="1"/>
</dbReference>
<dbReference type="OrthoDB" id="26970at2759"/>
<dbReference type="GO" id="GO:0001042">
    <property type="term" value="F:RNA polymerase I core binding"/>
    <property type="evidence" value="ECO:0007669"/>
    <property type="project" value="TreeGrafter"/>
</dbReference>
<sequence>MDICMCYMFSYIARAHNQEFSVETDTQWLPAICQRKNLFGELLNVFEENLLMAHNLKNVSFLWFYLCSLDVGFASGLFSMGPCVMKMMVDCED</sequence>
<dbReference type="EMBL" id="UYRT01011523">
    <property type="protein sequence ID" value="VDK50729.1"/>
    <property type="molecule type" value="Genomic_DNA"/>
</dbReference>
<evidence type="ECO:0000256" key="2">
    <source>
        <dbReference type="SAM" id="Phobius"/>
    </source>
</evidence>
<dbReference type="InterPro" id="IPR007991">
    <property type="entry name" value="RNA_pol_I_trans_ini_fac_RRN3"/>
</dbReference>
<protein>
    <submittedName>
        <fullName evidence="3">Uncharacterized protein</fullName>
    </submittedName>
</protein>
<keyword evidence="4" id="KW-1185">Reference proteome</keyword>
<reference evidence="3 4" key="1">
    <citation type="submission" date="2018-11" db="EMBL/GenBank/DDBJ databases">
        <authorList>
            <consortium name="Pathogen Informatics"/>
        </authorList>
    </citation>
    <scope>NUCLEOTIDE SEQUENCE [LARGE SCALE GENOMIC DNA]</scope>
</reference>
<dbReference type="GO" id="GO:0006361">
    <property type="term" value="P:transcription initiation at RNA polymerase I promoter"/>
    <property type="evidence" value="ECO:0007669"/>
    <property type="project" value="InterPro"/>
</dbReference>
<comment type="similarity">
    <text evidence="1">Belongs to the RRN3 family.</text>
</comment>
<keyword evidence="2" id="KW-0472">Membrane</keyword>
<evidence type="ECO:0000313" key="4">
    <source>
        <dbReference type="Proteomes" id="UP000271098"/>
    </source>
</evidence>
<keyword evidence="2" id="KW-0812">Transmembrane</keyword>
<evidence type="ECO:0000313" key="3">
    <source>
        <dbReference type="EMBL" id="VDK50729.1"/>
    </source>
</evidence>
<gene>
    <name evidence="3" type="ORF">GPUH_LOCUS5422</name>
</gene>
<dbReference type="AlphaFoldDB" id="A0A3P6QPI0"/>
<keyword evidence="2" id="KW-1133">Transmembrane helix</keyword>
<dbReference type="GO" id="GO:0005634">
    <property type="term" value="C:nucleus"/>
    <property type="evidence" value="ECO:0007669"/>
    <property type="project" value="TreeGrafter"/>
</dbReference>
<proteinExistence type="inferred from homology"/>
<dbReference type="GO" id="GO:0001181">
    <property type="term" value="F:RNA polymerase I general transcription initiation factor activity"/>
    <property type="evidence" value="ECO:0007669"/>
    <property type="project" value="InterPro"/>
</dbReference>
<dbReference type="Pfam" id="PF05327">
    <property type="entry name" value="RRN3"/>
    <property type="match status" value="1"/>
</dbReference>
<dbReference type="Proteomes" id="UP000271098">
    <property type="component" value="Unassembled WGS sequence"/>
</dbReference>
<feature type="transmembrane region" description="Helical" evidence="2">
    <location>
        <begin position="60"/>
        <end position="78"/>
    </location>
</feature>
<evidence type="ECO:0000256" key="1">
    <source>
        <dbReference type="ARBA" id="ARBA00010098"/>
    </source>
</evidence>